<reference evidence="1" key="1">
    <citation type="journal article" date="2019" name="bioRxiv">
        <title>The Genome of the Zebra Mussel, Dreissena polymorpha: A Resource for Invasive Species Research.</title>
        <authorList>
            <person name="McCartney M.A."/>
            <person name="Auch B."/>
            <person name="Kono T."/>
            <person name="Mallez S."/>
            <person name="Zhang Y."/>
            <person name="Obille A."/>
            <person name="Becker A."/>
            <person name="Abrahante J.E."/>
            <person name="Garbe J."/>
            <person name="Badalamenti J.P."/>
            <person name="Herman A."/>
            <person name="Mangelson H."/>
            <person name="Liachko I."/>
            <person name="Sullivan S."/>
            <person name="Sone E.D."/>
            <person name="Koren S."/>
            <person name="Silverstein K.A.T."/>
            <person name="Beckman K.B."/>
            <person name="Gohl D.M."/>
        </authorList>
    </citation>
    <scope>NUCLEOTIDE SEQUENCE</scope>
    <source>
        <strain evidence="1">Duluth1</strain>
        <tissue evidence="1">Whole animal</tissue>
    </source>
</reference>
<evidence type="ECO:0000313" key="1">
    <source>
        <dbReference type="EMBL" id="KAH3775217.1"/>
    </source>
</evidence>
<sequence length="71" mass="8385">MKQARGQDRCHVQEQVYTHLSRQQKLTLTRKKKTSFVLSEEHEVGMAIGFIKNPSLYTKRIKEYANTENIF</sequence>
<comment type="caution">
    <text evidence="1">The sequence shown here is derived from an EMBL/GenBank/DDBJ whole genome shotgun (WGS) entry which is preliminary data.</text>
</comment>
<evidence type="ECO:0000313" key="2">
    <source>
        <dbReference type="Proteomes" id="UP000828390"/>
    </source>
</evidence>
<name>A0A9D4EBN4_DREPO</name>
<keyword evidence="2" id="KW-1185">Reference proteome</keyword>
<dbReference type="AlphaFoldDB" id="A0A9D4EBN4"/>
<gene>
    <name evidence="1" type="ORF">DPMN_176616</name>
</gene>
<reference evidence="1" key="2">
    <citation type="submission" date="2020-11" db="EMBL/GenBank/DDBJ databases">
        <authorList>
            <person name="McCartney M.A."/>
            <person name="Auch B."/>
            <person name="Kono T."/>
            <person name="Mallez S."/>
            <person name="Becker A."/>
            <person name="Gohl D.M."/>
            <person name="Silverstein K.A.T."/>
            <person name="Koren S."/>
            <person name="Bechman K.B."/>
            <person name="Herman A."/>
            <person name="Abrahante J.E."/>
            <person name="Garbe J."/>
        </authorList>
    </citation>
    <scope>NUCLEOTIDE SEQUENCE</scope>
    <source>
        <strain evidence="1">Duluth1</strain>
        <tissue evidence="1">Whole animal</tissue>
    </source>
</reference>
<dbReference type="EMBL" id="JAIWYP010000009">
    <property type="protein sequence ID" value="KAH3775217.1"/>
    <property type="molecule type" value="Genomic_DNA"/>
</dbReference>
<proteinExistence type="predicted"/>
<protein>
    <submittedName>
        <fullName evidence="1">Uncharacterized protein</fullName>
    </submittedName>
</protein>
<accession>A0A9D4EBN4</accession>
<organism evidence="1 2">
    <name type="scientific">Dreissena polymorpha</name>
    <name type="common">Zebra mussel</name>
    <name type="synonym">Mytilus polymorpha</name>
    <dbReference type="NCBI Taxonomy" id="45954"/>
    <lineage>
        <taxon>Eukaryota</taxon>
        <taxon>Metazoa</taxon>
        <taxon>Spiralia</taxon>
        <taxon>Lophotrochozoa</taxon>
        <taxon>Mollusca</taxon>
        <taxon>Bivalvia</taxon>
        <taxon>Autobranchia</taxon>
        <taxon>Heteroconchia</taxon>
        <taxon>Euheterodonta</taxon>
        <taxon>Imparidentia</taxon>
        <taxon>Neoheterodontei</taxon>
        <taxon>Myida</taxon>
        <taxon>Dreissenoidea</taxon>
        <taxon>Dreissenidae</taxon>
        <taxon>Dreissena</taxon>
    </lineage>
</organism>
<dbReference type="Proteomes" id="UP000828390">
    <property type="component" value="Unassembled WGS sequence"/>
</dbReference>